<accession>A0A239I1E6</accession>
<evidence type="ECO:0000259" key="1">
    <source>
        <dbReference type="Pfam" id="PF11706"/>
    </source>
</evidence>
<evidence type="ECO:0000313" key="2">
    <source>
        <dbReference type="EMBL" id="SNS87397.1"/>
    </source>
</evidence>
<dbReference type="InterPro" id="IPR021005">
    <property type="entry name" value="Znf_CGNR"/>
</dbReference>
<dbReference type="RefSeq" id="WP_089284425.1">
    <property type="nucleotide sequence ID" value="NZ_FZOJ01000025.1"/>
</dbReference>
<name>A0A239I1E6_9FIRM</name>
<dbReference type="Proteomes" id="UP000198304">
    <property type="component" value="Unassembled WGS sequence"/>
</dbReference>
<dbReference type="EMBL" id="FZOJ01000025">
    <property type="protein sequence ID" value="SNS87397.1"/>
    <property type="molecule type" value="Genomic_DNA"/>
</dbReference>
<gene>
    <name evidence="2" type="ORF">SAMN05446037_102512</name>
</gene>
<proteinExistence type="predicted"/>
<evidence type="ECO:0000313" key="3">
    <source>
        <dbReference type="Proteomes" id="UP000198304"/>
    </source>
</evidence>
<organism evidence="2 3">
    <name type="scientific">Anaerovirgula multivorans</name>
    <dbReference type="NCBI Taxonomy" id="312168"/>
    <lineage>
        <taxon>Bacteria</taxon>
        <taxon>Bacillati</taxon>
        <taxon>Bacillota</taxon>
        <taxon>Clostridia</taxon>
        <taxon>Peptostreptococcales</taxon>
        <taxon>Natronincolaceae</taxon>
        <taxon>Anaerovirgula</taxon>
    </lineage>
</organism>
<dbReference type="OrthoDB" id="1846498at2"/>
<dbReference type="InterPro" id="IPR023286">
    <property type="entry name" value="ABATE_dom_sf"/>
</dbReference>
<dbReference type="AlphaFoldDB" id="A0A239I1E6"/>
<reference evidence="3" key="1">
    <citation type="submission" date="2017-06" db="EMBL/GenBank/DDBJ databases">
        <authorList>
            <person name="Varghese N."/>
            <person name="Submissions S."/>
        </authorList>
    </citation>
    <scope>NUCLEOTIDE SEQUENCE [LARGE SCALE GENOMIC DNA]</scope>
    <source>
        <strain evidence="3">SCA</strain>
    </source>
</reference>
<dbReference type="SUPFAM" id="SSF160904">
    <property type="entry name" value="Jann2411-like"/>
    <property type="match status" value="1"/>
</dbReference>
<keyword evidence="3" id="KW-1185">Reference proteome</keyword>
<dbReference type="Pfam" id="PF11706">
    <property type="entry name" value="zf-CGNR"/>
    <property type="match status" value="1"/>
</dbReference>
<feature type="domain" description="Zinc finger CGNR" evidence="1">
    <location>
        <begin position="321"/>
        <end position="360"/>
    </location>
</feature>
<protein>
    <submittedName>
        <fullName evidence="2">CGNR zinc finger domain-containing protein</fullName>
    </submittedName>
</protein>
<dbReference type="Gene3D" id="1.10.3300.10">
    <property type="entry name" value="Jann2411-like domain"/>
    <property type="match status" value="1"/>
</dbReference>
<sequence length="364" mass="42170">MEYRSALITTREGFTFSNSKVDVKLNRGYDELGNPYNTIRLKEVDGFINFHYKDRLLRSDDSLSENDILTKLLSTGTKDEQALINFFHEYGFLFKSNSDKYALYSCDELFGVIRRITQLVELIMEIHNDEPSFKSLANNLIQLMLSYPASVHDLSSEGNLKLVYQSPEHQIRKNLISIGALSTSPDFLLEMQEKPDPDYQYFVDEDYSFQGNYQYYDSIDEGMQAQHAFLDYIFTKTSISSVKANAGVKLTKPLNIRPNKEDENVIINAAKLIIKEEIDYHTKLISPVYDTTTMLGTWKIPNLITAIYFSIFFLNPNFEVIKKCANPTCDGYFDILNTNKRKKYCSIRCANIMSQRKYRETHQK</sequence>